<evidence type="ECO:0000256" key="1">
    <source>
        <dbReference type="SAM" id="Phobius"/>
    </source>
</evidence>
<feature type="domain" description="DUF1559" evidence="2">
    <location>
        <begin position="37"/>
        <end position="315"/>
    </location>
</feature>
<dbReference type="RefSeq" id="WP_146567805.1">
    <property type="nucleotide sequence ID" value="NZ_SIHJ01000003.1"/>
</dbReference>
<gene>
    <name evidence="3" type="ORF">KOR34_42030</name>
</gene>
<comment type="caution">
    <text evidence="3">The sequence shown here is derived from an EMBL/GenBank/DDBJ whole genome shotgun (WGS) entry which is preliminary data.</text>
</comment>
<dbReference type="PANTHER" id="PTHR30093">
    <property type="entry name" value="GENERAL SECRETION PATHWAY PROTEIN G"/>
    <property type="match status" value="1"/>
</dbReference>
<dbReference type="Pfam" id="PF07963">
    <property type="entry name" value="N_methyl"/>
    <property type="match status" value="1"/>
</dbReference>
<feature type="transmembrane region" description="Helical" evidence="1">
    <location>
        <begin position="12"/>
        <end position="36"/>
    </location>
</feature>
<reference evidence="3 4" key="1">
    <citation type="submission" date="2019-02" db="EMBL/GenBank/DDBJ databases">
        <title>Deep-cultivation of Planctomycetes and their phenomic and genomic characterization uncovers novel biology.</title>
        <authorList>
            <person name="Wiegand S."/>
            <person name="Jogler M."/>
            <person name="Boedeker C."/>
            <person name="Pinto D."/>
            <person name="Vollmers J."/>
            <person name="Rivas-Marin E."/>
            <person name="Kohn T."/>
            <person name="Peeters S.H."/>
            <person name="Heuer A."/>
            <person name="Rast P."/>
            <person name="Oberbeckmann S."/>
            <person name="Bunk B."/>
            <person name="Jeske O."/>
            <person name="Meyerdierks A."/>
            <person name="Storesund J.E."/>
            <person name="Kallscheuer N."/>
            <person name="Luecker S."/>
            <person name="Lage O.M."/>
            <person name="Pohl T."/>
            <person name="Merkel B.J."/>
            <person name="Hornburger P."/>
            <person name="Mueller R.-W."/>
            <person name="Bruemmer F."/>
            <person name="Labrenz M."/>
            <person name="Spormann A.M."/>
            <person name="Op Den Camp H."/>
            <person name="Overmann J."/>
            <person name="Amann R."/>
            <person name="Jetten M.S.M."/>
            <person name="Mascher T."/>
            <person name="Medema M.H."/>
            <person name="Devos D.P."/>
            <person name="Kaster A.-K."/>
            <person name="Ovreas L."/>
            <person name="Rohde M."/>
            <person name="Galperin M.Y."/>
            <person name="Jogler C."/>
        </authorList>
    </citation>
    <scope>NUCLEOTIDE SEQUENCE [LARGE SCALE GENOMIC DNA]</scope>
    <source>
        <strain evidence="3 4">KOR34</strain>
    </source>
</reference>
<dbReference type="Gene3D" id="3.30.700.10">
    <property type="entry name" value="Glycoprotein, Type 4 Pilin"/>
    <property type="match status" value="1"/>
</dbReference>
<evidence type="ECO:0000313" key="4">
    <source>
        <dbReference type="Proteomes" id="UP000316714"/>
    </source>
</evidence>
<accession>A0A5C5V348</accession>
<dbReference type="InterPro" id="IPR012902">
    <property type="entry name" value="N_methyl_site"/>
</dbReference>
<dbReference type="SUPFAM" id="SSF54523">
    <property type="entry name" value="Pili subunits"/>
    <property type="match status" value="1"/>
</dbReference>
<evidence type="ECO:0000313" key="3">
    <source>
        <dbReference type="EMBL" id="TWT32440.1"/>
    </source>
</evidence>
<protein>
    <recommendedName>
        <fullName evidence="2">DUF1559 domain-containing protein</fullName>
    </recommendedName>
</protein>
<dbReference type="NCBIfam" id="TIGR02532">
    <property type="entry name" value="IV_pilin_GFxxxE"/>
    <property type="match status" value="1"/>
</dbReference>
<keyword evidence="1" id="KW-1133">Transmembrane helix</keyword>
<keyword evidence="1" id="KW-0472">Membrane</keyword>
<keyword evidence="1" id="KW-0812">Transmembrane</keyword>
<organism evidence="3 4">
    <name type="scientific">Posidoniimonas corsicana</name>
    <dbReference type="NCBI Taxonomy" id="1938618"/>
    <lineage>
        <taxon>Bacteria</taxon>
        <taxon>Pseudomonadati</taxon>
        <taxon>Planctomycetota</taxon>
        <taxon>Planctomycetia</taxon>
        <taxon>Pirellulales</taxon>
        <taxon>Lacipirellulaceae</taxon>
        <taxon>Posidoniimonas</taxon>
    </lineage>
</organism>
<dbReference type="AlphaFoldDB" id="A0A5C5V348"/>
<dbReference type="OrthoDB" id="241095at2"/>
<keyword evidence="4" id="KW-1185">Reference proteome</keyword>
<dbReference type="InterPro" id="IPR011453">
    <property type="entry name" value="DUF1559"/>
</dbReference>
<dbReference type="Pfam" id="PF07596">
    <property type="entry name" value="SBP_bac_10"/>
    <property type="match status" value="1"/>
</dbReference>
<dbReference type="EMBL" id="SIHJ01000003">
    <property type="protein sequence ID" value="TWT32440.1"/>
    <property type="molecule type" value="Genomic_DNA"/>
</dbReference>
<evidence type="ECO:0000259" key="2">
    <source>
        <dbReference type="Pfam" id="PF07596"/>
    </source>
</evidence>
<dbReference type="Proteomes" id="UP000316714">
    <property type="component" value="Unassembled WGS sequence"/>
</dbReference>
<dbReference type="PANTHER" id="PTHR30093:SF2">
    <property type="entry name" value="TYPE II SECRETION SYSTEM PROTEIN H"/>
    <property type="match status" value="1"/>
</dbReference>
<sequence>MSAAPPPQVRRAFTIVELLVVIAVIGVLIAVLLPAVQSARGAARRTHCANNLKQLGLALHGHHADHLRLPPAGEDYGWCRFPEQRRVTHVRNYNGLVHLLPYLEEAALYDRFDFAAAAAQIVQGNNGCCSPTTALAPLLGNAVVSGNAAVAAQAIGLLRCPDDSGDPLLPSGGLYGAGDSRYRSVKTNYDFVVASDPICDHWRLSPVSERRMFGENSDTSYRRVRDGLSHTAAMAETLFDVFNGSAPAWAYRGWVMQGVALDAHGVNSWDWPAVGDQRRVGQLGTHSSAGSLHGDFCHVLMGDAAVQVVREQADAHVLRAMSTMAGEETEAAF</sequence>
<dbReference type="InterPro" id="IPR045584">
    <property type="entry name" value="Pilin-like"/>
</dbReference>
<name>A0A5C5V348_9BACT</name>
<proteinExistence type="predicted"/>